<evidence type="ECO:0000313" key="1">
    <source>
        <dbReference type="EMBL" id="MFM9329317.1"/>
    </source>
</evidence>
<gene>
    <name evidence="1" type="ORF">ACI1P1_13565</name>
</gene>
<organism evidence="1 2">
    <name type="scientific">Paenibacillus mesotrionivorans</name>
    <dbReference type="NCBI Taxonomy" id="3160968"/>
    <lineage>
        <taxon>Bacteria</taxon>
        <taxon>Bacillati</taxon>
        <taxon>Bacillota</taxon>
        <taxon>Bacilli</taxon>
        <taxon>Bacillales</taxon>
        <taxon>Paenibacillaceae</taxon>
        <taxon>Paenibacillus</taxon>
    </lineage>
</organism>
<evidence type="ECO:0000313" key="2">
    <source>
        <dbReference type="Proteomes" id="UP001631969"/>
    </source>
</evidence>
<accession>A0ACC7NY41</accession>
<keyword evidence="2" id="KW-1185">Reference proteome</keyword>
<sequence>MIKKICVNHAVTYEYPPDGGTIPIIDPYDGCSVGCPYCFQLEDENWNLDLKVKLNIAEVLQQEVSSWSKTEPVYIGSRCDPYMGIERKYELTRKCLMEIHKLNLKCMLTTKSGSRLIFRDLDIIQAMGDQFTLLLGLSNLNQLTKVDDMSVLGNIQTANELHRIGIQVWVFITPVLPGITDVDAMIHALDDDIQVFLDKVRIKPGTRPALALESYIGRRYPHLVTTYHDIIYNGRDIYYESMKEKWSKHKRIRFVFE</sequence>
<protein>
    <submittedName>
        <fullName evidence="1">Radical SAM protein</fullName>
    </submittedName>
</protein>
<dbReference type="EMBL" id="JBJURJ010000008">
    <property type="protein sequence ID" value="MFM9329317.1"/>
    <property type="molecule type" value="Genomic_DNA"/>
</dbReference>
<proteinExistence type="predicted"/>
<name>A0ACC7NY41_9BACL</name>
<comment type="caution">
    <text evidence="1">The sequence shown here is derived from an EMBL/GenBank/DDBJ whole genome shotgun (WGS) entry which is preliminary data.</text>
</comment>
<reference evidence="1" key="1">
    <citation type="submission" date="2024-12" db="EMBL/GenBank/DDBJ databases">
        <authorList>
            <person name="Wu N."/>
        </authorList>
    </citation>
    <scope>NUCLEOTIDE SEQUENCE</scope>
    <source>
        <strain evidence="1">P15</strain>
    </source>
</reference>
<dbReference type="Proteomes" id="UP001631969">
    <property type="component" value="Unassembled WGS sequence"/>
</dbReference>